<dbReference type="PANTHER" id="PTHR46890">
    <property type="entry name" value="NON-LTR RETROLELEMENT REVERSE TRANSCRIPTASE-LIKE PROTEIN-RELATED"/>
    <property type="match status" value="1"/>
</dbReference>
<organism evidence="1 2">
    <name type="scientific">Gossypium stocksii</name>
    <dbReference type="NCBI Taxonomy" id="47602"/>
    <lineage>
        <taxon>Eukaryota</taxon>
        <taxon>Viridiplantae</taxon>
        <taxon>Streptophyta</taxon>
        <taxon>Embryophyta</taxon>
        <taxon>Tracheophyta</taxon>
        <taxon>Spermatophyta</taxon>
        <taxon>Magnoliopsida</taxon>
        <taxon>eudicotyledons</taxon>
        <taxon>Gunneridae</taxon>
        <taxon>Pentapetalae</taxon>
        <taxon>rosids</taxon>
        <taxon>malvids</taxon>
        <taxon>Malvales</taxon>
        <taxon>Malvaceae</taxon>
        <taxon>Malvoideae</taxon>
        <taxon>Gossypium</taxon>
    </lineage>
</organism>
<name>A0A9D3ZN63_9ROSI</name>
<evidence type="ECO:0008006" key="3">
    <source>
        <dbReference type="Google" id="ProtNLM"/>
    </source>
</evidence>
<evidence type="ECO:0000313" key="2">
    <source>
        <dbReference type="Proteomes" id="UP000828251"/>
    </source>
</evidence>
<dbReference type="InterPro" id="IPR052343">
    <property type="entry name" value="Retrotransposon-Effector_Assoc"/>
</dbReference>
<reference evidence="1 2" key="1">
    <citation type="journal article" date="2021" name="Plant Biotechnol. J.">
        <title>Multi-omics assisted identification of the key and species-specific regulatory components of drought-tolerant mechanisms in Gossypium stocksii.</title>
        <authorList>
            <person name="Yu D."/>
            <person name="Ke L."/>
            <person name="Zhang D."/>
            <person name="Wu Y."/>
            <person name="Sun Y."/>
            <person name="Mei J."/>
            <person name="Sun J."/>
            <person name="Sun Y."/>
        </authorList>
    </citation>
    <scope>NUCLEOTIDE SEQUENCE [LARGE SCALE GENOMIC DNA]</scope>
    <source>
        <strain evidence="2">cv. E1</strain>
        <tissue evidence="1">Leaf</tissue>
    </source>
</reference>
<dbReference type="OrthoDB" id="1932527at2759"/>
<dbReference type="EMBL" id="JAIQCV010000011">
    <property type="protein sequence ID" value="KAH1047945.1"/>
    <property type="molecule type" value="Genomic_DNA"/>
</dbReference>
<dbReference type="AlphaFoldDB" id="A0A9D3ZN63"/>
<protein>
    <recommendedName>
        <fullName evidence="3">Reverse transcriptase domain-containing protein</fullName>
    </recommendedName>
</protein>
<dbReference type="PANTHER" id="PTHR46890:SF48">
    <property type="entry name" value="RNA-DIRECTED DNA POLYMERASE"/>
    <property type="match status" value="1"/>
</dbReference>
<comment type="caution">
    <text evidence="1">The sequence shown here is derived from an EMBL/GenBank/DDBJ whole genome shotgun (WGS) entry which is preliminary data.</text>
</comment>
<evidence type="ECO:0000313" key="1">
    <source>
        <dbReference type="EMBL" id="KAH1047945.1"/>
    </source>
</evidence>
<gene>
    <name evidence="1" type="ORF">J1N35_038729</name>
</gene>
<keyword evidence="2" id="KW-1185">Reference proteome</keyword>
<dbReference type="Proteomes" id="UP000828251">
    <property type="component" value="Unassembled WGS sequence"/>
</dbReference>
<accession>A0A9D3ZN63</accession>
<proteinExistence type="predicted"/>
<sequence length="370" mass="42648">MESLKEPKAKESSNGFKGTANKEEIFWEQWARVNWLKNRDRNTSFFHKVIVNRQNRSRMTELEGEDGQWVSKDEEMLQIALKYFENLLSGSKIGDDERLLESEEKWIIKSMNNELFKPFTEEGIGHAVKTMAPLKAPGNNGFPTIFYQRLGFHIDWVVLIMRCICSVSYTLGINGDTSDGFSPPRGLRQGDPLSLYLFLICAEGFSTLLHETKQKDLMWGAPIGRERLSINHLFFFADGCILFERLIWRFGSGEGVNIWNDPLLSGLGSSRLSVQSINPYWITVNQLIDVESNTRNNEVTCRIIDRDQAKHIFNIPLASSKSYDMLVWRHEATGEYSVKSGYRVLVTEKLQNIDYNPSIVDKYKDFYKLL</sequence>